<dbReference type="RefSeq" id="WP_134259981.1">
    <property type="nucleotide sequence ID" value="NZ_LDIM01000013.1"/>
</dbReference>
<keyword evidence="3" id="KW-0804">Transcription</keyword>
<feature type="compositionally biased region" description="Basic and acidic residues" evidence="1">
    <location>
        <begin position="21"/>
        <end position="45"/>
    </location>
</feature>
<feature type="transmembrane region" description="Helical" evidence="2">
    <location>
        <begin position="150"/>
        <end position="176"/>
    </location>
</feature>
<name>A0A4Y7WG42_9BACI</name>
<reference evidence="3 4" key="1">
    <citation type="submission" date="2019-03" db="EMBL/GenBank/DDBJ databases">
        <authorList>
            <person name="Liu G."/>
        </authorList>
    </citation>
    <scope>NUCLEOTIDE SEQUENCE [LARGE SCALE GENOMIC DNA]</scope>
    <source>
        <strain evidence="3 4">DSM 19099</strain>
    </source>
</reference>
<organism evidence="3 4">
    <name type="scientific">Shouchella lehensis</name>
    <dbReference type="NCBI Taxonomy" id="300825"/>
    <lineage>
        <taxon>Bacteria</taxon>
        <taxon>Bacillati</taxon>
        <taxon>Bacillota</taxon>
        <taxon>Bacilli</taxon>
        <taxon>Bacillales</taxon>
        <taxon>Bacillaceae</taxon>
        <taxon>Shouchella</taxon>
    </lineage>
</organism>
<evidence type="ECO:0000256" key="1">
    <source>
        <dbReference type="SAM" id="MobiDB-lite"/>
    </source>
</evidence>
<keyword evidence="2" id="KW-0472">Membrane</keyword>
<protein>
    <submittedName>
        <fullName evidence="3">DNA-directed RNA polymerase subunit beta</fullName>
    </submittedName>
</protein>
<feature type="region of interest" description="Disordered" evidence="1">
    <location>
        <begin position="1"/>
        <end position="139"/>
    </location>
</feature>
<comment type="caution">
    <text evidence="3">The sequence shown here is derived from an EMBL/GenBank/DDBJ whole genome shotgun (WGS) entry which is preliminary data.</text>
</comment>
<feature type="compositionally biased region" description="Basic and acidic residues" evidence="1">
    <location>
        <begin position="96"/>
        <end position="106"/>
    </location>
</feature>
<accession>A0A4Y7WG42</accession>
<sequence>MSDRSNDTSDKEIEGSSMQKETNESETKPYHDASSDSMLEKRDQEQLANPETLEKENVQEPVQDHDDHDQEEGDHAEGENPEQVLLHEESEENTVESEKEVTDEKSVGAAPVHNQESMTREERKRKQQEEENASREDEPVKRGRIRLIPIWVRIILVTVLAGAALIMGLVIGFSVIGGEDNTWEVLKPELWYNIIDTIRGQ</sequence>
<feature type="compositionally biased region" description="Basic and acidic residues" evidence="1">
    <location>
        <begin position="52"/>
        <end position="78"/>
    </location>
</feature>
<evidence type="ECO:0000313" key="3">
    <source>
        <dbReference type="EMBL" id="TES46573.1"/>
    </source>
</evidence>
<keyword evidence="2" id="KW-0812">Transmembrane</keyword>
<dbReference type="AlphaFoldDB" id="A0A4Y7WG42"/>
<keyword evidence="3" id="KW-0240">DNA-directed RNA polymerase</keyword>
<dbReference type="InterPro" id="IPR024596">
    <property type="entry name" value="RNApol_su_b/EpuA"/>
</dbReference>
<dbReference type="GO" id="GO:0000428">
    <property type="term" value="C:DNA-directed RNA polymerase complex"/>
    <property type="evidence" value="ECO:0007669"/>
    <property type="project" value="UniProtKB-KW"/>
</dbReference>
<gene>
    <name evidence="3" type="ORF">E2L03_17945</name>
</gene>
<evidence type="ECO:0000313" key="4">
    <source>
        <dbReference type="Proteomes" id="UP000298210"/>
    </source>
</evidence>
<keyword evidence="2" id="KW-1133">Transmembrane helix</keyword>
<evidence type="ECO:0000256" key="2">
    <source>
        <dbReference type="SAM" id="Phobius"/>
    </source>
</evidence>
<feature type="compositionally biased region" description="Basic and acidic residues" evidence="1">
    <location>
        <begin position="118"/>
        <end position="139"/>
    </location>
</feature>
<dbReference type="EMBL" id="SNUX01000004">
    <property type="protein sequence ID" value="TES46573.1"/>
    <property type="molecule type" value="Genomic_DNA"/>
</dbReference>
<proteinExistence type="predicted"/>
<dbReference type="Pfam" id="PF11772">
    <property type="entry name" value="EpuA"/>
    <property type="match status" value="1"/>
</dbReference>
<feature type="compositionally biased region" description="Basic and acidic residues" evidence="1">
    <location>
        <begin position="1"/>
        <end position="14"/>
    </location>
</feature>
<dbReference type="Proteomes" id="UP000298210">
    <property type="component" value="Unassembled WGS sequence"/>
</dbReference>